<evidence type="ECO:0000313" key="3">
    <source>
        <dbReference type="Proteomes" id="UP000027138"/>
    </source>
</evidence>
<dbReference type="AlphaFoldDB" id="A0A067LAG7"/>
<keyword evidence="3" id="KW-1185">Reference proteome</keyword>
<name>A0A067LAG7_JATCU</name>
<organism evidence="2 3">
    <name type="scientific">Jatropha curcas</name>
    <name type="common">Barbados nut</name>
    <dbReference type="NCBI Taxonomy" id="180498"/>
    <lineage>
        <taxon>Eukaryota</taxon>
        <taxon>Viridiplantae</taxon>
        <taxon>Streptophyta</taxon>
        <taxon>Embryophyta</taxon>
        <taxon>Tracheophyta</taxon>
        <taxon>Spermatophyta</taxon>
        <taxon>Magnoliopsida</taxon>
        <taxon>eudicotyledons</taxon>
        <taxon>Gunneridae</taxon>
        <taxon>Pentapetalae</taxon>
        <taxon>rosids</taxon>
        <taxon>fabids</taxon>
        <taxon>Malpighiales</taxon>
        <taxon>Euphorbiaceae</taxon>
        <taxon>Crotonoideae</taxon>
        <taxon>Jatropheae</taxon>
        <taxon>Jatropha</taxon>
    </lineage>
</organism>
<gene>
    <name evidence="2" type="ORF">JCGZ_03229</name>
</gene>
<dbReference type="Proteomes" id="UP000027138">
    <property type="component" value="Unassembled WGS sequence"/>
</dbReference>
<sequence>MAQRRIPVSIIGKMIEKIVAASLEKLMRSDKGKEKGVIEDDKEAKDESDKKEHVDDHLAR</sequence>
<evidence type="ECO:0000256" key="1">
    <source>
        <dbReference type="SAM" id="MobiDB-lite"/>
    </source>
</evidence>
<proteinExistence type="predicted"/>
<protein>
    <submittedName>
        <fullName evidence="2">Uncharacterized protein</fullName>
    </submittedName>
</protein>
<feature type="region of interest" description="Disordered" evidence="1">
    <location>
        <begin position="29"/>
        <end position="60"/>
    </location>
</feature>
<dbReference type="EMBL" id="KK914321">
    <property type="protein sequence ID" value="KDP41099.1"/>
    <property type="molecule type" value="Genomic_DNA"/>
</dbReference>
<accession>A0A067LAG7</accession>
<evidence type="ECO:0000313" key="2">
    <source>
        <dbReference type="EMBL" id="KDP41099.1"/>
    </source>
</evidence>
<reference evidence="2 3" key="1">
    <citation type="journal article" date="2014" name="PLoS ONE">
        <title>Global Analysis of Gene Expression Profiles in Physic Nut (Jatropha curcas L.) Seedlings Exposed to Salt Stress.</title>
        <authorList>
            <person name="Zhang L."/>
            <person name="Zhang C."/>
            <person name="Wu P."/>
            <person name="Chen Y."/>
            <person name="Li M."/>
            <person name="Jiang H."/>
            <person name="Wu G."/>
        </authorList>
    </citation>
    <scope>NUCLEOTIDE SEQUENCE [LARGE SCALE GENOMIC DNA]</scope>
    <source>
        <strain evidence="3">cv. GZQX0401</strain>
        <tissue evidence="2">Young leaves</tissue>
    </source>
</reference>